<comment type="function">
    <text evidence="7">Required for the insertion and/or proper folding and/or complex formation of integral membrane proteins into the membrane. Involved in integration of membrane proteins that insert both dependently and independently of the Sec translocase complex, as well as at least some lipoproteins. Aids folding of multispanning membrane proteins.</text>
</comment>
<evidence type="ECO:0000256" key="10">
    <source>
        <dbReference type="ARBA" id="ARBA00033245"/>
    </source>
</evidence>
<dbReference type="InterPro" id="IPR028055">
    <property type="entry name" value="YidC/Oxa/ALB_C"/>
</dbReference>
<dbReference type="PANTHER" id="PTHR12428:SF65">
    <property type="entry name" value="CYTOCHROME C OXIDASE ASSEMBLY PROTEIN COX18, MITOCHONDRIAL"/>
    <property type="match status" value="1"/>
</dbReference>
<keyword evidence="6 13" id="KW-0472">Membrane</keyword>
<dbReference type="GO" id="GO:0032977">
    <property type="term" value="F:membrane insertase activity"/>
    <property type="evidence" value="ECO:0007669"/>
    <property type="project" value="InterPro"/>
</dbReference>
<feature type="transmembrane region" description="Helical" evidence="13">
    <location>
        <begin position="151"/>
        <end position="174"/>
    </location>
</feature>
<feature type="transmembrane region" description="Helical" evidence="13">
    <location>
        <begin position="213"/>
        <end position="234"/>
    </location>
</feature>
<evidence type="ECO:0000256" key="9">
    <source>
        <dbReference type="ARBA" id="ARBA00031538"/>
    </source>
</evidence>
<evidence type="ECO:0000256" key="8">
    <source>
        <dbReference type="ARBA" id="ARBA00026028"/>
    </source>
</evidence>
<evidence type="ECO:0000256" key="6">
    <source>
        <dbReference type="ARBA" id="ARBA00023136"/>
    </source>
</evidence>
<feature type="transmembrane region" description="Helical" evidence="13">
    <location>
        <begin position="95"/>
        <end position="115"/>
    </location>
</feature>
<gene>
    <name evidence="15" type="ORF">DEJ50_11915</name>
</gene>
<dbReference type="InterPro" id="IPR001708">
    <property type="entry name" value="YidC/ALB3/OXA1/COX18"/>
</dbReference>
<dbReference type="Proteomes" id="UP000325211">
    <property type="component" value="Chromosome"/>
</dbReference>
<comment type="subunit">
    <text evidence="8">Interacts with the Sec translocase complex via SecD. Specifically interacts with transmembrane segments of nascent integral membrane proteins during membrane integration.</text>
</comment>
<dbReference type="RefSeq" id="WP_150207713.1">
    <property type="nucleotide sequence ID" value="NZ_CP029190.1"/>
</dbReference>
<evidence type="ECO:0000313" key="15">
    <source>
        <dbReference type="EMBL" id="QES48418.1"/>
    </source>
</evidence>
<comment type="similarity">
    <text evidence="2">Belongs to the OXA1/ALB3/YidC family. Type 1 subfamily.</text>
</comment>
<evidence type="ECO:0000256" key="2">
    <source>
        <dbReference type="ARBA" id="ARBA00010527"/>
    </source>
</evidence>
<evidence type="ECO:0000256" key="5">
    <source>
        <dbReference type="ARBA" id="ARBA00022989"/>
    </source>
</evidence>
<organism evidence="15 16">
    <name type="scientific">Streptomyces venezuelae</name>
    <dbReference type="NCBI Taxonomy" id="54571"/>
    <lineage>
        <taxon>Bacteria</taxon>
        <taxon>Bacillati</taxon>
        <taxon>Actinomycetota</taxon>
        <taxon>Actinomycetes</taxon>
        <taxon>Kitasatosporales</taxon>
        <taxon>Streptomycetaceae</taxon>
        <taxon>Streptomyces</taxon>
    </lineage>
</organism>
<dbReference type="AlphaFoldDB" id="A0A5P2D301"/>
<evidence type="ECO:0000256" key="13">
    <source>
        <dbReference type="SAM" id="Phobius"/>
    </source>
</evidence>
<dbReference type="GO" id="GO:0005886">
    <property type="term" value="C:plasma membrane"/>
    <property type="evidence" value="ECO:0007669"/>
    <property type="project" value="TreeGrafter"/>
</dbReference>
<evidence type="ECO:0000256" key="7">
    <source>
        <dbReference type="ARBA" id="ARBA00025034"/>
    </source>
</evidence>
<feature type="transmembrane region" description="Helical" evidence="13">
    <location>
        <begin position="20"/>
        <end position="42"/>
    </location>
</feature>
<reference evidence="15 16" key="1">
    <citation type="submission" date="2018-05" db="EMBL/GenBank/DDBJ databases">
        <title>Streptomyces venezuelae.</title>
        <authorList>
            <person name="Kim W."/>
            <person name="Lee N."/>
            <person name="Cho B.-K."/>
        </authorList>
    </citation>
    <scope>NUCLEOTIDE SEQUENCE [LARGE SCALE GENOMIC DNA]</scope>
    <source>
        <strain evidence="15 16">ATCC 21782</strain>
    </source>
</reference>
<dbReference type="NCBIfam" id="TIGR03592">
    <property type="entry name" value="yidC_oxa1_cterm"/>
    <property type="match status" value="1"/>
</dbReference>
<keyword evidence="5 13" id="KW-1133">Transmembrane helix</keyword>
<comment type="subcellular location">
    <subcellularLocation>
        <location evidence="1 12">Membrane</location>
        <topology evidence="1 12">Multi-pass membrane protein</topology>
    </subcellularLocation>
</comment>
<evidence type="ECO:0000256" key="11">
    <source>
        <dbReference type="ARBA" id="ARBA00033342"/>
    </source>
</evidence>
<keyword evidence="4 12" id="KW-0812">Transmembrane</keyword>
<accession>A0A5P2D301</accession>
<evidence type="ECO:0000256" key="1">
    <source>
        <dbReference type="ARBA" id="ARBA00004141"/>
    </source>
</evidence>
<evidence type="ECO:0000256" key="12">
    <source>
        <dbReference type="RuleBase" id="RU003945"/>
    </source>
</evidence>
<evidence type="ECO:0000259" key="14">
    <source>
        <dbReference type="Pfam" id="PF02096"/>
    </source>
</evidence>
<dbReference type="PANTHER" id="PTHR12428">
    <property type="entry name" value="OXA1"/>
    <property type="match status" value="1"/>
</dbReference>
<evidence type="ECO:0000256" key="4">
    <source>
        <dbReference type="ARBA" id="ARBA00022692"/>
    </source>
</evidence>
<dbReference type="OrthoDB" id="9780552at2"/>
<proteinExistence type="inferred from homology"/>
<evidence type="ECO:0000313" key="16">
    <source>
        <dbReference type="Proteomes" id="UP000325211"/>
    </source>
</evidence>
<dbReference type="GO" id="GO:0051205">
    <property type="term" value="P:protein insertion into membrane"/>
    <property type="evidence" value="ECO:0007669"/>
    <property type="project" value="TreeGrafter"/>
</dbReference>
<protein>
    <recommendedName>
        <fullName evidence="3">Membrane protein insertase YidC</fullName>
    </recommendedName>
    <alternativeName>
        <fullName evidence="11">Foldase YidC</fullName>
    </alternativeName>
    <alternativeName>
        <fullName evidence="10">Membrane integrase YidC</fullName>
    </alternativeName>
    <alternativeName>
        <fullName evidence="9">Membrane protein YidC</fullName>
    </alternativeName>
</protein>
<sequence>MSVSAVFAAFVDQLADLLDPLFAGSATAAAIVLFTVLVRVALHPLTRAAFRGERARAALAPRLAELKRRHPGPRNADRLQKAVLELHTQAGTSPLAGCLPMLVQLPVFFVMYRVFSAGSLGGETNALLAEGLLGAPLGGHWTDALAEGGVFGAQGLVFLGLFAAIAAVAAWTVLRARRAMAAGDGPAGLAAAAGGESDPGAALMGRMLKVMPLMAFGTLITAAVVPLAAGLYLLTTTAWTAGERAWLQHRWDRMERKADKGRIGAK</sequence>
<dbReference type="EMBL" id="CP029190">
    <property type="protein sequence ID" value="QES48418.1"/>
    <property type="molecule type" value="Genomic_DNA"/>
</dbReference>
<evidence type="ECO:0000256" key="3">
    <source>
        <dbReference type="ARBA" id="ARBA00015325"/>
    </source>
</evidence>
<dbReference type="Pfam" id="PF02096">
    <property type="entry name" value="60KD_IMP"/>
    <property type="match status" value="1"/>
</dbReference>
<name>A0A5P2D301_STRVZ</name>
<feature type="domain" description="Membrane insertase YidC/Oxa/ALB C-terminal" evidence="14">
    <location>
        <begin position="29"/>
        <end position="248"/>
    </location>
</feature>